<dbReference type="PRINTS" id="PR00598">
    <property type="entry name" value="HTHMARR"/>
</dbReference>
<protein>
    <submittedName>
        <fullName evidence="5">Transcriptional regulator SlyA</fullName>
    </submittedName>
</protein>
<evidence type="ECO:0000313" key="5">
    <source>
        <dbReference type="EMBL" id="VVP49044.1"/>
    </source>
</evidence>
<organism evidence="5 6">
    <name type="scientific">Pseudomonas fluorescens</name>
    <dbReference type="NCBI Taxonomy" id="294"/>
    <lineage>
        <taxon>Bacteria</taxon>
        <taxon>Pseudomonadati</taxon>
        <taxon>Pseudomonadota</taxon>
        <taxon>Gammaproteobacteria</taxon>
        <taxon>Pseudomonadales</taxon>
        <taxon>Pseudomonadaceae</taxon>
        <taxon>Pseudomonas</taxon>
    </lineage>
</organism>
<dbReference type="PANTHER" id="PTHR33164">
    <property type="entry name" value="TRANSCRIPTIONAL REGULATOR, MARR FAMILY"/>
    <property type="match status" value="1"/>
</dbReference>
<evidence type="ECO:0000313" key="6">
    <source>
        <dbReference type="Proteomes" id="UP000385207"/>
    </source>
</evidence>
<dbReference type="GO" id="GO:0003700">
    <property type="term" value="F:DNA-binding transcription factor activity"/>
    <property type="evidence" value="ECO:0007669"/>
    <property type="project" value="InterPro"/>
</dbReference>
<dbReference type="InterPro" id="IPR036390">
    <property type="entry name" value="WH_DNA-bd_sf"/>
</dbReference>
<dbReference type="Pfam" id="PF12802">
    <property type="entry name" value="MarR_2"/>
    <property type="match status" value="1"/>
</dbReference>
<keyword evidence="2" id="KW-0238">DNA-binding</keyword>
<accession>A0A5E7PHJ4</accession>
<keyword evidence="3" id="KW-0804">Transcription</keyword>
<evidence type="ECO:0000256" key="2">
    <source>
        <dbReference type="ARBA" id="ARBA00023125"/>
    </source>
</evidence>
<dbReference type="EMBL" id="CABVII010000033">
    <property type="protein sequence ID" value="VVP49044.1"/>
    <property type="molecule type" value="Genomic_DNA"/>
</dbReference>
<dbReference type="GO" id="GO:0003677">
    <property type="term" value="F:DNA binding"/>
    <property type="evidence" value="ECO:0007669"/>
    <property type="project" value="UniProtKB-KW"/>
</dbReference>
<dbReference type="SMART" id="SM00347">
    <property type="entry name" value="HTH_MARR"/>
    <property type="match status" value="1"/>
</dbReference>
<dbReference type="SUPFAM" id="SSF46785">
    <property type="entry name" value="Winged helix' DNA-binding domain"/>
    <property type="match status" value="1"/>
</dbReference>
<dbReference type="PROSITE" id="PS50995">
    <property type="entry name" value="HTH_MARR_2"/>
    <property type="match status" value="1"/>
</dbReference>
<evidence type="ECO:0000256" key="3">
    <source>
        <dbReference type="ARBA" id="ARBA00023163"/>
    </source>
</evidence>
<dbReference type="Gene3D" id="1.10.10.10">
    <property type="entry name" value="Winged helix-like DNA-binding domain superfamily/Winged helix DNA-binding domain"/>
    <property type="match status" value="1"/>
</dbReference>
<reference evidence="5 6" key="1">
    <citation type="submission" date="2019-09" db="EMBL/GenBank/DDBJ databases">
        <authorList>
            <person name="Chandra G."/>
            <person name="Truman W A."/>
        </authorList>
    </citation>
    <scope>NUCLEOTIDE SEQUENCE [LARGE SCALE GENOMIC DNA]</scope>
    <source>
        <strain evidence="5">PS862</strain>
    </source>
</reference>
<evidence type="ECO:0000259" key="4">
    <source>
        <dbReference type="PROSITE" id="PS50995"/>
    </source>
</evidence>
<dbReference type="InterPro" id="IPR000835">
    <property type="entry name" value="HTH_MarR-typ"/>
</dbReference>
<dbReference type="PANTHER" id="PTHR33164:SF64">
    <property type="entry name" value="TRANSCRIPTIONAL REGULATOR SLYA"/>
    <property type="match status" value="1"/>
</dbReference>
<dbReference type="AlphaFoldDB" id="A0A5E7PHJ4"/>
<dbReference type="InterPro" id="IPR039422">
    <property type="entry name" value="MarR/SlyA-like"/>
</dbReference>
<gene>
    <name evidence="5" type="primary">slyA_2</name>
    <name evidence="5" type="ORF">PS862_05290</name>
</gene>
<dbReference type="InterPro" id="IPR036388">
    <property type="entry name" value="WH-like_DNA-bd_sf"/>
</dbReference>
<dbReference type="GO" id="GO:0006950">
    <property type="term" value="P:response to stress"/>
    <property type="evidence" value="ECO:0007669"/>
    <property type="project" value="TreeGrafter"/>
</dbReference>
<proteinExistence type="predicted"/>
<keyword evidence="1" id="KW-0805">Transcription regulation</keyword>
<feature type="domain" description="HTH marR-type" evidence="4">
    <location>
        <begin position="1"/>
        <end position="146"/>
    </location>
</feature>
<sequence>MLSFVPKNLDVLQMNISSSMVVAARHWRKICQATLVNCGISEACAVPLLMIGRLGEGVRQVTVAQAAGMESPSLVRLLDQLCHAGYVCRTEDAHDRRAKCLSLTATGREVVQAVETELVRLRHEVLEGIEQSDLEAALRVLKAFELANHSPVANP</sequence>
<dbReference type="Proteomes" id="UP000385207">
    <property type="component" value="Unassembled WGS sequence"/>
</dbReference>
<evidence type="ECO:0000256" key="1">
    <source>
        <dbReference type="ARBA" id="ARBA00023015"/>
    </source>
</evidence>
<name>A0A5E7PHJ4_PSEFL</name>